<comment type="caution">
    <text evidence="2">The sequence shown here is derived from an EMBL/GenBank/DDBJ whole genome shotgun (WGS) entry which is preliminary data.</text>
</comment>
<dbReference type="EMBL" id="JAULSU010000001">
    <property type="protein sequence ID" value="KAK0631213.1"/>
    <property type="molecule type" value="Genomic_DNA"/>
</dbReference>
<dbReference type="InterPro" id="IPR036291">
    <property type="entry name" value="NAD(P)-bd_dom_sf"/>
</dbReference>
<dbReference type="Proteomes" id="UP001175000">
    <property type="component" value="Unassembled WGS sequence"/>
</dbReference>
<evidence type="ECO:0000313" key="3">
    <source>
        <dbReference type="Proteomes" id="UP001175000"/>
    </source>
</evidence>
<dbReference type="PANTHER" id="PTHR42760">
    <property type="entry name" value="SHORT-CHAIN DEHYDROGENASES/REDUCTASES FAMILY MEMBER"/>
    <property type="match status" value="1"/>
</dbReference>
<dbReference type="GO" id="GO:0048038">
    <property type="term" value="F:quinone binding"/>
    <property type="evidence" value="ECO:0007669"/>
    <property type="project" value="TreeGrafter"/>
</dbReference>
<reference evidence="2" key="1">
    <citation type="submission" date="2023-06" db="EMBL/GenBank/DDBJ databases">
        <title>Genome-scale phylogeny and comparative genomics of the fungal order Sordariales.</title>
        <authorList>
            <consortium name="Lawrence Berkeley National Laboratory"/>
            <person name="Hensen N."/>
            <person name="Bonometti L."/>
            <person name="Westerberg I."/>
            <person name="Brannstrom I.O."/>
            <person name="Guillou S."/>
            <person name="Cros-Aarteil S."/>
            <person name="Calhoun S."/>
            <person name="Haridas S."/>
            <person name="Kuo A."/>
            <person name="Mondo S."/>
            <person name="Pangilinan J."/>
            <person name="Riley R."/>
            <person name="Labutti K."/>
            <person name="Andreopoulos B."/>
            <person name="Lipzen A."/>
            <person name="Chen C."/>
            <person name="Yanf M."/>
            <person name="Daum C."/>
            <person name="Ng V."/>
            <person name="Clum A."/>
            <person name="Steindorff A."/>
            <person name="Ohm R."/>
            <person name="Martin F."/>
            <person name="Silar P."/>
            <person name="Natvig D."/>
            <person name="Lalanne C."/>
            <person name="Gautier V."/>
            <person name="Ament-Velasquez S.L."/>
            <person name="Kruys A."/>
            <person name="Hutchinson M.I."/>
            <person name="Powell A.J."/>
            <person name="Barry K."/>
            <person name="Miller A.N."/>
            <person name="Grigoriev I.V."/>
            <person name="Debuchy R."/>
            <person name="Gladieux P."/>
            <person name="Thoren M.H."/>
            <person name="Johannesson H."/>
        </authorList>
    </citation>
    <scope>NUCLEOTIDE SEQUENCE</scope>
    <source>
        <strain evidence="2">CBS 606.72</strain>
    </source>
</reference>
<dbReference type="GO" id="GO:0016616">
    <property type="term" value="F:oxidoreductase activity, acting on the CH-OH group of donors, NAD or NADP as acceptor"/>
    <property type="evidence" value="ECO:0007669"/>
    <property type="project" value="TreeGrafter"/>
</dbReference>
<accession>A0AA39XC61</accession>
<dbReference type="AlphaFoldDB" id="A0AA39XC61"/>
<evidence type="ECO:0000256" key="1">
    <source>
        <dbReference type="ARBA" id="ARBA00006484"/>
    </source>
</evidence>
<keyword evidence="3" id="KW-1185">Reference proteome</keyword>
<dbReference type="PANTHER" id="PTHR42760:SF122">
    <property type="entry name" value="NAD(P)-BINDING PROTEIN"/>
    <property type="match status" value="1"/>
</dbReference>
<sequence>MADSQGVTPFQTNVTRTIHRAVYPSIDASRPELSHAGKAILITGGTAGIGFDIAKRFITASASTVIITGRRKEVLQKAVASLEEFAASGKKDTKIIGESSDVADPAAVNTLWAGLAERGIIVDVLVLNAARFGVQKPLFTLGIDHVWESFEVNVRGPMIFAEKFYKQAGAEDRPKSLINISTQSIHESKKEYIPMAAELPEYGLTKGAGTLAMQYIAQEVDPAKFQVVSFHPGLVYTEPWEVLGAPRDLFNFDDVELSGNYAVWAASEEARFLHGRFTWASWDVDELKDGFGKRMETDPDFLRVGVWGLKGGDLA</sequence>
<comment type="similarity">
    <text evidence="1">Belongs to the short-chain dehydrogenases/reductases (SDR) family.</text>
</comment>
<organism evidence="2 3">
    <name type="scientific">Immersiella caudata</name>
    <dbReference type="NCBI Taxonomy" id="314043"/>
    <lineage>
        <taxon>Eukaryota</taxon>
        <taxon>Fungi</taxon>
        <taxon>Dikarya</taxon>
        <taxon>Ascomycota</taxon>
        <taxon>Pezizomycotina</taxon>
        <taxon>Sordariomycetes</taxon>
        <taxon>Sordariomycetidae</taxon>
        <taxon>Sordariales</taxon>
        <taxon>Lasiosphaeriaceae</taxon>
        <taxon>Immersiella</taxon>
    </lineage>
</organism>
<dbReference type="InterPro" id="IPR002347">
    <property type="entry name" value="SDR_fam"/>
</dbReference>
<dbReference type="PRINTS" id="PR00081">
    <property type="entry name" value="GDHRDH"/>
</dbReference>
<name>A0AA39XC61_9PEZI</name>
<dbReference type="GO" id="GO:0006633">
    <property type="term" value="P:fatty acid biosynthetic process"/>
    <property type="evidence" value="ECO:0007669"/>
    <property type="project" value="TreeGrafter"/>
</dbReference>
<dbReference type="CDD" id="cd05233">
    <property type="entry name" value="SDR_c"/>
    <property type="match status" value="1"/>
</dbReference>
<dbReference type="Gene3D" id="3.40.50.720">
    <property type="entry name" value="NAD(P)-binding Rossmann-like Domain"/>
    <property type="match status" value="1"/>
</dbReference>
<proteinExistence type="inferred from homology"/>
<evidence type="ECO:0000313" key="2">
    <source>
        <dbReference type="EMBL" id="KAK0631213.1"/>
    </source>
</evidence>
<protein>
    <submittedName>
        <fullName evidence="2">Uncharacterized protein</fullName>
    </submittedName>
</protein>
<gene>
    <name evidence="2" type="ORF">B0T14DRAFT_419739</name>
</gene>
<dbReference type="SUPFAM" id="SSF51735">
    <property type="entry name" value="NAD(P)-binding Rossmann-fold domains"/>
    <property type="match status" value="1"/>
</dbReference>
<dbReference type="Pfam" id="PF00106">
    <property type="entry name" value="adh_short"/>
    <property type="match status" value="1"/>
</dbReference>